<evidence type="ECO:0000256" key="1">
    <source>
        <dbReference type="ARBA" id="ARBA00022598"/>
    </source>
</evidence>
<evidence type="ECO:0000256" key="5">
    <source>
        <dbReference type="ARBA" id="ARBA00023146"/>
    </source>
</evidence>
<feature type="domain" description="Methionyl/Valyl/Leucyl/Isoleucyl-tRNA synthetase anticodon-binding" evidence="11">
    <location>
        <begin position="698"/>
        <end position="849"/>
    </location>
</feature>
<evidence type="ECO:0000256" key="7">
    <source>
        <dbReference type="ARBA" id="ARBA00048359"/>
    </source>
</evidence>
<dbReference type="InterPro" id="IPR013155">
    <property type="entry name" value="M/V/L/I-tRNA-synth_anticd-bd"/>
</dbReference>
<dbReference type="InterPro" id="IPR009080">
    <property type="entry name" value="tRNAsynth_Ia_anticodon-bd"/>
</dbReference>
<comment type="function">
    <text evidence="6 8">Catalyzes the attachment of isoleucine to tRNA(Ile). As IleRS can inadvertently accommodate and process structurally similar amino acids such as valine, to avoid such errors it has two additional distinct tRNA(Ile)-dependent editing activities. One activity is designated as 'pretransfer' editing and involves the hydrolysis of activated Val-AMP. The other activity is designated 'posttransfer' editing and involves deacylation of mischarged Val-tRNA(Ile).</text>
</comment>
<dbReference type="GO" id="GO:0008270">
    <property type="term" value="F:zinc ion binding"/>
    <property type="evidence" value="ECO:0007669"/>
    <property type="project" value="UniProtKB-UniRule"/>
</dbReference>
<dbReference type="FunFam" id="3.40.50.620:FF:000133">
    <property type="entry name" value="Isoleucyl-tRNA synthetase, cytoplasmic"/>
    <property type="match status" value="1"/>
</dbReference>
<dbReference type="Gene3D" id="3.40.50.620">
    <property type="entry name" value="HUPs"/>
    <property type="match status" value="2"/>
</dbReference>
<evidence type="ECO:0000256" key="3">
    <source>
        <dbReference type="ARBA" id="ARBA00022840"/>
    </source>
</evidence>
<comment type="similarity">
    <text evidence="8">Belongs to the class-I aminoacyl-tRNA synthetase family. IleS type 2 subfamily.</text>
</comment>
<dbReference type="RefSeq" id="WP_119912078.1">
    <property type="nucleotide sequence ID" value="NZ_QZCH01000030.1"/>
</dbReference>
<feature type="binding site" evidence="8">
    <location>
        <position position="612"/>
    </location>
    <ligand>
        <name>ATP</name>
        <dbReference type="ChEBI" id="CHEBI:30616"/>
    </ligand>
</feature>
<organism evidence="12 13">
    <name type="scientific">Motilimonas pumila</name>
    <dbReference type="NCBI Taxonomy" id="2303987"/>
    <lineage>
        <taxon>Bacteria</taxon>
        <taxon>Pseudomonadati</taxon>
        <taxon>Pseudomonadota</taxon>
        <taxon>Gammaproteobacteria</taxon>
        <taxon>Alteromonadales</taxon>
        <taxon>Alteromonadales genera incertae sedis</taxon>
        <taxon>Motilimonas</taxon>
    </lineage>
</organism>
<dbReference type="Pfam" id="PF08264">
    <property type="entry name" value="Anticodon_1"/>
    <property type="match status" value="1"/>
</dbReference>
<feature type="region of interest" description="Disordered" evidence="9">
    <location>
        <begin position="1"/>
        <end position="22"/>
    </location>
</feature>
<keyword evidence="13" id="KW-1185">Reference proteome</keyword>
<dbReference type="CDD" id="cd07961">
    <property type="entry name" value="Anticodon_Ia_Ile_ABEc"/>
    <property type="match status" value="1"/>
</dbReference>
<protein>
    <recommendedName>
        <fullName evidence="8">Isoleucine--tRNA ligase</fullName>
        <ecNumber evidence="8">6.1.1.5</ecNumber>
    </recommendedName>
    <alternativeName>
        <fullName evidence="8">Isoleucyl-tRNA synthetase</fullName>
        <shortName evidence="8">IleRS</shortName>
    </alternativeName>
</protein>
<dbReference type="AlphaFoldDB" id="A0A418YAR5"/>
<dbReference type="SUPFAM" id="SSF52374">
    <property type="entry name" value="Nucleotidylyl transferase"/>
    <property type="match status" value="1"/>
</dbReference>
<keyword evidence="5 8" id="KW-0030">Aminoacyl-tRNA synthetase</keyword>
<dbReference type="FunFam" id="3.40.50.620:FF:000023">
    <property type="entry name" value="Isoleucyl-tRNA synthetase,cytoplasmic"/>
    <property type="match status" value="1"/>
</dbReference>
<evidence type="ECO:0000259" key="10">
    <source>
        <dbReference type="Pfam" id="PF00133"/>
    </source>
</evidence>
<dbReference type="InterPro" id="IPR033709">
    <property type="entry name" value="Anticodon_Ile_ABEc"/>
</dbReference>
<dbReference type="InterPro" id="IPR014729">
    <property type="entry name" value="Rossmann-like_a/b/a_fold"/>
</dbReference>
<evidence type="ECO:0000256" key="4">
    <source>
        <dbReference type="ARBA" id="ARBA00022917"/>
    </source>
</evidence>
<dbReference type="Proteomes" id="UP000283255">
    <property type="component" value="Unassembled WGS sequence"/>
</dbReference>
<evidence type="ECO:0000313" key="13">
    <source>
        <dbReference type="Proteomes" id="UP000283255"/>
    </source>
</evidence>
<dbReference type="PANTHER" id="PTHR42780:SF1">
    <property type="entry name" value="ISOLEUCINE--TRNA LIGASE, CYTOPLASMIC"/>
    <property type="match status" value="1"/>
</dbReference>
<keyword evidence="3 8" id="KW-0067">ATP-binding</keyword>
<comment type="catalytic activity">
    <reaction evidence="7 8">
        <text>tRNA(Ile) + L-isoleucine + ATP = L-isoleucyl-tRNA(Ile) + AMP + diphosphate</text>
        <dbReference type="Rhea" id="RHEA:11060"/>
        <dbReference type="Rhea" id="RHEA-COMP:9666"/>
        <dbReference type="Rhea" id="RHEA-COMP:9695"/>
        <dbReference type="ChEBI" id="CHEBI:30616"/>
        <dbReference type="ChEBI" id="CHEBI:33019"/>
        <dbReference type="ChEBI" id="CHEBI:58045"/>
        <dbReference type="ChEBI" id="CHEBI:78442"/>
        <dbReference type="ChEBI" id="CHEBI:78528"/>
        <dbReference type="ChEBI" id="CHEBI:456215"/>
        <dbReference type="EC" id="6.1.1.5"/>
    </reaction>
</comment>
<comment type="caution">
    <text evidence="12">The sequence shown here is derived from an EMBL/GenBank/DDBJ whole genome shotgun (WGS) entry which is preliminary data.</text>
</comment>
<dbReference type="GO" id="GO:0005524">
    <property type="term" value="F:ATP binding"/>
    <property type="evidence" value="ECO:0007669"/>
    <property type="project" value="UniProtKB-UniRule"/>
</dbReference>
<comment type="domain">
    <text evidence="8">IleRS has two distinct active sites: one for aminoacylation and one for editing. The misactivated valine is translocated from the active site to the editing site, which sterically excludes the correctly activated isoleucine. The single editing site contains two valyl binding pockets, one specific for each substrate (Val-AMP or Val-tRNA(Ile)).</text>
</comment>
<name>A0A418YAR5_9GAMM</name>
<dbReference type="GO" id="GO:0000049">
    <property type="term" value="F:tRNA binding"/>
    <property type="evidence" value="ECO:0007669"/>
    <property type="project" value="InterPro"/>
</dbReference>
<evidence type="ECO:0000256" key="8">
    <source>
        <dbReference type="HAMAP-Rule" id="MF_02003"/>
    </source>
</evidence>
<keyword evidence="4 8" id="KW-0648">Protein biosynthesis</keyword>
<accession>A0A418YAR5</accession>
<evidence type="ECO:0000313" key="12">
    <source>
        <dbReference type="EMBL" id="RJG40050.1"/>
    </source>
</evidence>
<gene>
    <name evidence="8" type="primary">ileS</name>
    <name evidence="12" type="ORF">D1Z90_17435</name>
</gene>
<comment type="cofactor">
    <cofactor evidence="8">
        <name>Zn(2+)</name>
        <dbReference type="ChEBI" id="CHEBI:29105"/>
    </cofactor>
</comment>
<dbReference type="CDD" id="cd00818">
    <property type="entry name" value="IleRS_core"/>
    <property type="match status" value="1"/>
</dbReference>
<reference evidence="12 13" key="2">
    <citation type="submission" date="2019-01" db="EMBL/GenBank/DDBJ databases">
        <title>Motilimonas pumilus sp. nov., isolated from the gut of sea cucumber (Apostichopus japonicus).</title>
        <authorList>
            <person name="Wang F.-Q."/>
            <person name="Ren L.-H."/>
            <person name="Lin Y.-W."/>
            <person name="Sun G.-H."/>
            <person name="Du Z.-J."/>
            <person name="Zhao J.-X."/>
            <person name="Liu X.-J."/>
            <person name="Liu L.-J."/>
        </authorList>
    </citation>
    <scope>NUCLEOTIDE SEQUENCE [LARGE SCALE GENOMIC DNA]</scope>
    <source>
        <strain evidence="12 13">PLHSC7-2</strain>
    </source>
</reference>
<comment type="subunit">
    <text evidence="8">Monomer.</text>
</comment>
<dbReference type="SUPFAM" id="SSF50677">
    <property type="entry name" value="ValRS/IleRS/LeuRS editing domain"/>
    <property type="match status" value="1"/>
</dbReference>
<dbReference type="GO" id="GO:0005737">
    <property type="term" value="C:cytoplasm"/>
    <property type="evidence" value="ECO:0007669"/>
    <property type="project" value="UniProtKB-SubCell"/>
</dbReference>
<evidence type="ECO:0000256" key="9">
    <source>
        <dbReference type="SAM" id="MobiDB-lite"/>
    </source>
</evidence>
<feature type="short sequence motif" description="'HIGH' region" evidence="8">
    <location>
        <begin position="63"/>
        <end position="73"/>
    </location>
</feature>
<dbReference type="EMBL" id="QZCH01000030">
    <property type="protein sequence ID" value="RJG40050.1"/>
    <property type="molecule type" value="Genomic_DNA"/>
</dbReference>
<comment type="subcellular location">
    <subcellularLocation>
        <location evidence="8">Cytoplasm</location>
    </subcellularLocation>
</comment>
<dbReference type="Pfam" id="PF00133">
    <property type="entry name" value="tRNA-synt_1"/>
    <property type="match status" value="1"/>
</dbReference>
<dbReference type="GO" id="GO:0002161">
    <property type="term" value="F:aminoacyl-tRNA deacylase activity"/>
    <property type="evidence" value="ECO:0007669"/>
    <property type="project" value="InterPro"/>
</dbReference>
<dbReference type="Pfam" id="PF19302">
    <property type="entry name" value="DUF5915"/>
    <property type="match status" value="1"/>
</dbReference>
<keyword evidence="8" id="KW-0862">Zinc</keyword>
<feature type="short sequence motif" description="'KMSKS' region" evidence="8">
    <location>
        <begin position="609"/>
        <end position="613"/>
    </location>
</feature>
<reference evidence="12 13" key="1">
    <citation type="submission" date="2018-09" db="EMBL/GenBank/DDBJ databases">
        <authorList>
            <person name="Wang F."/>
        </authorList>
    </citation>
    <scope>NUCLEOTIDE SEQUENCE [LARGE SCALE GENOMIC DNA]</scope>
    <source>
        <strain evidence="12 13">PLHSC7-2</strain>
    </source>
</reference>
<dbReference type="SUPFAM" id="SSF47323">
    <property type="entry name" value="Anticodon-binding domain of a subclass of class I aminoacyl-tRNA synthetases"/>
    <property type="match status" value="1"/>
</dbReference>
<dbReference type="EC" id="6.1.1.5" evidence="8"/>
<evidence type="ECO:0000256" key="6">
    <source>
        <dbReference type="ARBA" id="ARBA00025217"/>
    </source>
</evidence>
<dbReference type="InterPro" id="IPR009008">
    <property type="entry name" value="Val/Leu/Ile-tRNA-synth_edit"/>
</dbReference>
<dbReference type="NCBIfam" id="TIGR00392">
    <property type="entry name" value="ileS"/>
    <property type="match status" value="1"/>
</dbReference>
<dbReference type="InterPro" id="IPR023586">
    <property type="entry name" value="Ile-tRNA-ligase_type2"/>
</dbReference>
<keyword evidence="8" id="KW-0963">Cytoplasm</keyword>
<evidence type="ECO:0000259" key="11">
    <source>
        <dbReference type="Pfam" id="PF08264"/>
    </source>
</evidence>
<keyword evidence="8" id="KW-0479">Metal-binding</keyword>
<dbReference type="InterPro" id="IPR002301">
    <property type="entry name" value="Ile-tRNA-ligase"/>
</dbReference>
<keyword evidence="2 8" id="KW-0547">Nucleotide-binding</keyword>
<dbReference type="GO" id="GO:0004822">
    <property type="term" value="F:isoleucine-tRNA ligase activity"/>
    <property type="evidence" value="ECO:0007669"/>
    <property type="project" value="UniProtKB-UniRule"/>
</dbReference>
<feature type="domain" description="Aminoacyl-tRNA synthetase class Ia" evidence="10">
    <location>
        <begin position="33"/>
        <end position="645"/>
    </location>
</feature>
<proteinExistence type="inferred from homology"/>
<dbReference type="HAMAP" id="MF_02003">
    <property type="entry name" value="Ile_tRNA_synth_type2"/>
    <property type="match status" value="1"/>
</dbReference>
<dbReference type="GO" id="GO:0006428">
    <property type="term" value="P:isoleucyl-tRNA aminoacylation"/>
    <property type="evidence" value="ECO:0007669"/>
    <property type="project" value="UniProtKB-UniRule"/>
</dbReference>
<sequence>MSNTPADLTHPEQNCNKQNDDGSFSFVQAEHEVLAFWQQHGIFEQSLLQTKGNPEYVFYDGPPFATGLPHHGHLAASTIKDVIPRYQTMKGHYVERRFGWDCHGLPIEHEIDKAFGMSAQEAVAKFGLARYNDECRAIVQRYSQQWRKTITRLGRWVDFDNDYRTLEPWYMESVWWVFQQLWQQDMVYLGQKVVPYSTELATVLSNFEASSNYKDVQDPAVTVLFELVKEDAYIAAWTTTPWTLPANLALCLHPEFEYVKVQVTGFDKPIWLAKEQIKSVFAKQDCEVLARALGKQMAGKAYHALFPYFASDAPQATFTLLADEFVQLNSGTGVVHLAPAFGEDDQRVCLQHDIALSPCPIDEQGRFTHEVADYAGQYVKQADKCIIRDLKLRGLVLRHETISHSYPFCPRSDTPIIYRTVPSWYIKVSEMRDELVANNEEVNWVPGHMQQGRMGNWLANAHDWAVSRNRYWGTPLPIWHNDITGKYYCVGSLGELQTLTGETVTDLHRDHIDDLCFSLNQEQGVYRRVQEVFDCWFESGAMPYAQQHYPFANKSNFEQRFPADFIAEGVDQTRGWFYTLQVISQCLFKQPAFKNVIVNGTVMADDGKKMSKRLKNYTPPDSLMEQYGADALRLYLLNSGLVKAEEQRFSDSGVQEMVRQVLLPWHNCVKFFQTYADIDQWQKPAPCDPTSASNNVLDLWIVSKLESLKQQVDQAMQQYRLDQVVMPLFEYLEDLTNWYIRLNRGRYWAKSMSKDKQNAYRTLHYCLSEFATLMAPFTPFMAEYTFQALSQYQKEERPKSVHLCQYPAANAAYLDQDLESSVKRFQDLVTMGRQNRNDLKINLKTPLSLATVLHTDEAVLNDVKRLEDYIRAELNVKKLHFSTAENDYIQLQCKANFSRLGKRLGKQMKRFASLLAELSGAKISELQQIGSLTLAGETFTLADVMIVRQAKTGVNAVSNGHIALALSPQLTPELLAEGMVRELTSQLQKLRKASGFAITDAIVITLRAESETQQAIQALQDYLMTETLAQALSFDLTAGSGTVLTLSQSTVEVLLEKAQ</sequence>
<dbReference type="Gene3D" id="1.10.730.10">
    <property type="entry name" value="Isoleucyl-tRNA Synthetase, Domain 1"/>
    <property type="match status" value="1"/>
</dbReference>
<dbReference type="PANTHER" id="PTHR42780">
    <property type="entry name" value="SOLEUCYL-TRNA SYNTHETASE"/>
    <property type="match status" value="1"/>
</dbReference>
<dbReference type="InterPro" id="IPR002300">
    <property type="entry name" value="aa-tRNA-synth_Ia"/>
</dbReference>
<dbReference type="PRINTS" id="PR00984">
    <property type="entry name" value="TRNASYNTHILE"/>
</dbReference>
<keyword evidence="1 8" id="KW-0436">Ligase</keyword>
<evidence type="ECO:0000256" key="2">
    <source>
        <dbReference type="ARBA" id="ARBA00022741"/>
    </source>
</evidence>
<dbReference type="OrthoDB" id="9810365at2"/>